<evidence type="ECO:0000313" key="2">
    <source>
        <dbReference type="Proteomes" id="UP000023561"/>
    </source>
</evidence>
<protein>
    <recommendedName>
        <fullName evidence="3">DUF2521 family protein</fullName>
    </recommendedName>
</protein>
<evidence type="ECO:0008006" key="3">
    <source>
        <dbReference type="Google" id="ProtNLM"/>
    </source>
</evidence>
<proteinExistence type="predicted"/>
<dbReference type="Proteomes" id="UP000023561">
    <property type="component" value="Unassembled WGS sequence"/>
</dbReference>
<organism evidence="1 2">
    <name type="scientific">Parageobacillus caldoxylosilyticus NBRC 107762</name>
    <dbReference type="NCBI Taxonomy" id="1220594"/>
    <lineage>
        <taxon>Bacteria</taxon>
        <taxon>Bacillati</taxon>
        <taxon>Bacillota</taxon>
        <taxon>Bacilli</taxon>
        <taxon>Bacillales</taxon>
        <taxon>Anoxybacillaceae</taxon>
        <taxon>Saccharococcus</taxon>
    </lineage>
</organism>
<dbReference type="EMBL" id="BAWO01000043">
    <property type="protein sequence ID" value="GAJ40350.1"/>
    <property type="molecule type" value="Genomic_DNA"/>
</dbReference>
<sequence>MNVITSFKEKKREKQILYERKMLRELSLEKLKTKVIEQFGPFYHMYRVFPAIIEEGCIDIAIEAYLLGANYSRFGYYGEPTESVRRRCAQEEKYLIDTLFDFLCFWGNIDDGLVSESLYYTCEHYIIYWWTEGFEKGKKRRRLKLH</sequence>
<reference evidence="1 2" key="1">
    <citation type="submission" date="2014-04" db="EMBL/GenBank/DDBJ databases">
        <title>Whole genome shotgun sequence of Geobacillus caldoxylosilyticus NBRC 107762.</title>
        <authorList>
            <person name="Hosoyama A."/>
            <person name="Hosoyama Y."/>
            <person name="Katano-Makiyama Y."/>
            <person name="Tsuchikane K."/>
            <person name="Ohji S."/>
            <person name="Ichikawa N."/>
            <person name="Yamazoe A."/>
            <person name="Fujita N."/>
        </authorList>
    </citation>
    <scope>NUCLEOTIDE SEQUENCE [LARGE SCALE GENOMIC DNA]</scope>
    <source>
        <strain evidence="1 2">NBRC 107762</strain>
    </source>
</reference>
<dbReference type="OrthoDB" id="2915109at2"/>
<dbReference type="Pfam" id="PF10730">
    <property type="entry name" value="DUF2521"/>
    <property type="match status" value="1"/>
</dbReference>
<accession>A0A023DGF4</accession>
<name>A0A023DGF4_9BACL</name>
<dbReference type="InterPro" id="IPR019667">
    <property type="entry name" value="Uncharacterised_YbaK"/>
</dbReference>
<dbReference type="RefSeq" id="WP_042410107.1">
    <property type="nucleotide sequence ID" value="NZ_BAWO01000043.1"/>
</dbReference>
<dbReference type="AlphaFoldDB" id="A0A023DGF4"/>
<evidence type="ECO:0000313" key="1">
    <source>
        <dbReference type="EMBL" id="GAJ40350.1"/>
    </source>
</evidence>
<gene>
    <name evidence="1" type="ORF">GCA01S_043_00060</name>
</gene>
<keyword evidence="2" id="KW-1185">Reference proteome</keyword>
<comment type="caution">
    <text evidence="1">The sequence shown here is derived from an EMBL/GenBank/DDBJ whole genome shotgun (WGS) entry which is preliminary data.</text>
</comment>